<accession>A0ABQ6HSL0</accession>
<evidence type="ECO:0000256" key="1">
    <source>
        <dbReference type="ARBA" id="ARBA00005417"/>
    </source>
</evidence>
<protein>
    <recommendedName>
        <fullName evidence="3">ABC transporter domain-containing protein</fullName>
    </recommendedName>
</protein>
<dbReference type="Proteomes" id="UP001157109">
    <property type="component" value="Unassembled WGS sequence"/>
</dbReference>
<evidence type="ECO:0000256" key="2">
    <source>
        <dbReference type="ARBA" id="ARBA00022448"/>
    </source>
</evidence>
<organism evidence="4 5">
    <name type="scientific">Arsenicicoccus piscis</name>
    <dbReference type="NCBI Taxonomy" id="673954"/>
    <lineage>
        <taxon>Bacteria</taxon>
        <taxon>Bacillati</taxon>
        <taxon>Actinomycetota</taxon>
        <taxon>Actinomycetes</taxon>
        <taxon>Micrococcales</taxon>
        <taxon>Intrasporangiaceae</taxon>
        <taxon>Arsenicicoccus</taxon>
    </lineage>
</organism>
<keyword evidence="5" id="KW-1185">Reference proteome</keyword>
<dbReference type="PANTHER" id="PTHR43335">
    <property type="entry name" value="ABC TRANSPORTER, ATP-BINDING PROTEIN"/>
    <property type="match status" value="1"/>
</dbReference>
<proteinExistence type="inferred from homology"/>
<name>A0ABQ6HSL0_9MICO</name>
<dbReference type="InterPro" id="IPR003439">
    <property type="entry name" value="ABC_transporter-like_ATP-bd"/>
</dbReference>
<dbReference type="Gene3D" id="3.40.50.300">
    <property type="entry name" value="P-loop containing nucleotide triphosphate hydrolases"/>
    <property type="match status" value="1"/>
</dbReference>
<dbReference type="PANTHER" id="PTHR43335:SF4">
    <property type="entry name" value="ABC TRANSPORTER, ATP-BINDING PROTEIN"/>
    <property type="match status" value="1"/>
</dbReference>
<gene>
    <name evidence="4" type="ORF">GCM10025862_34800</name>
</gene>
<comment type="caution">
    <text evidence="4">The sequence shown here is derived from an EMBL/GenBank/DDBJ whole genome shotgun (WGS) entry which is preliminary data.</text>
</comment>
<keyword evidence="2" id="KW-0813">Transport</keyword>
<dbReference type="Pfam" id="PF00005">
    <property type="entry name" value="ABC_tran"/>
    <property type="match status" value="1"/>
</dbReference>
<dbReference type="EMBL" id="BSUJ01000001">
    <property type="protein sequence ID" value="GMA21459.1"/>
    <property type="molecule type" value="Genomic_DNA"/>
</dbReference>
<evidence type="ECO:0000313" key="5">
    <source>
        <dbReference type="Proteomes" id="UP001157109"/>
    </source>
</evidence>
<dbReference type="RefSeq" id="WP_348520377.1">
    <property type="nucleotide sequence ID" value="NZ_BSUJ01000001.1"/>
</dbReference>
<dbReference type="InterPro" id="IPR027417">
    <property type="entry name" value="P-loop_NTPase"/>
</dbReference>
<comment type="similarity">
    <text evidence="1">Belongs to the ABC transporter superfamily.</text>
</comment>
<dbReference type="PROSITE" id="PS50893">
    <property type="entry name" value="ABC_TRANSPORTER_2"/>
    <property type="match status" value="1"/>
</dbReference>
<reference evidence="5" key="1">
    <citation type="journal article" date="2019" name="Int. J. Syst. Evol. Microbiol.">
        <title>The Global Catalogue of Microorganisms (GCM) 10K type strain sequencing project: providing services to taxonomists for standard genome sequencing and annotation.</title>
        <authorList>
            <consortium name="The Broad Institute Genomics Platform"/>
            <consortium name="The Broad Institute Genome Sequencing Center for Infectious Disease"/>
            <person name="Wu L."/>
            <person name="Ma J."/>
        </authorList>
    </citation>
    <scope>NUCLEOTIDE SEQUENCE [LARGE SCALE GENOMIC DNA]</scope>
    <source>
        <strain evidence="5">NBRC 105830</strain>
    </source>
</reference>
<feature type="domain" description="ABC transporter" evidence="3">
    <location>
        <begin position="2"/>
        <end position="189"/>
    </location>
</feature>
<evidence type="ECO:0000313" key="4">
    <source>
        <dbReference type="EMBL" id="GMA21459.1"/>
    </source>
</evidence>
<sequence length="192" mass="20303">MITFEHLTKRYGSFTALDDVTFTARPGVVTGFLGPNGAGKSTAMRVVTGLTPATSGTATILGRPYAQLSNPAAQVGTLLDASAQHAGRTGREILTLGAIAVGVPRSRVDELLTLVGLDEGESRRRLRDYSLGMRQRLGIAHALLGDPEVLILDEPANGLDPQGIAWMRELLGASRVRAGPCCCPRTCCTRCS</sequence>
<evidence type="ECO:0000259" key="3">
    <source>
        <dbReference type="PROSITE" id="PS50893"/>
    </source>
</evidence>
<dbReference type="SUPFAM" id="SSF52540">
    <property type="entry name" value="P-loop containing nucleoside triphosphate hydrolases"/>
    <property type="match status" value="1"/>
</dbReference>